<dbReference type="RefSeq" id="WP_119597625.1">
    <property type="nucleotide sequence ID" value="NZ_QXQA01000001.1"/>
</dbReference>
<keyword evidence="2" id="KW-1185">Reference proteome</keyword>
<evidence type="ECO:0000313" key="2">
    <source>
        <dbReference type="Proteomes" id="UP000266482"/>
    </source>
</evidence>
<accession>A0A3A1VRV9</accession>
<dbReference type="OrthoDB" id="9797162at2"/>
<evidence type="ECO:0000313" key="1">
    <source>
        <dbReference type="EMBL" id="RIX60250.1"/>
    </source>
</evidence>
<evidence type="ECO:0008006" key="3">
    <source>
        <dbReference type="Google" id="ProtNLM"/>
    </source>
</evidence>
<dbReference type="InterPro" id="IPR016024">
    <property type="entry name" value="ARM-type_fold"/>
</dbReference>
<dbReference type="AlphaFoldDB" id="A0A3A1VRV9"/>
<dbReference type="InterPro" id="IPR014825">
    <property type="entry name" value="DNA_alkylation"/>
</dbReference>
<dbReference type="Gene3D" id="1.25.40.290">
    <property type="entry name" value="ARM repeat domains"/>
    <property type="match status" value="1"/>
</dbReference>
<proteinExistence type="predicted"/>
<dbReference type="Proteomes" id="UP000266482">
    <property type="component" value="Unassembled WGS sequence"/>
</dbReference>
<name>A0A3A1VRV9_9BACL</name>
<reference evidence="1 2" key="1">
    <citation type="submission" date="2018-09" db="EMBL/GenBank/DDBJ databases">
        <title>Paenibacillus aracenensis nov. sp. isolated from a cave in southern Spain.</title>
        <authorList>
            <person name="Jurado V."/>
            <person name="Gutierrez-Patricio S."/>
            <person name="Gonzalez-Pimentel J.L."/>
            <person name="Miller A.Z."/>
            <person name="Laiz L."/>
            <person name="Saiz-Jimenez C."/>
        </authorList>
    </citation>
    <scope>NUCLEOTIDE SEQUENCE [LARGE SCALE GENOMIC DNA]</scope>
    <source>
        <strain evidence="1 2">DSM 22867</strain>
    </source>
</reference>
<organism evidence="1 2">
    <name type="scientific">Paenibacillus nanensis</name>
    <dbReference type="NCBI Taxonomy" id="393251"/>
    <lineage>
        <taxon>Bacteria</taxon>
        <taxon>Bacillati</taxon>
        <taxon>Bacillota</taxon>
        <taxon>Bacilli</taxon>
        <taxon>Bacillales</taxon>
        <taxon>Paenibacillaceae</taxon>
        <taxon>Paenibacillus</taxon>
    </lineage>
</organism>
<protein>
    <recommendedName>
        <fullName evidence="3">DNA alkylation repair protein</fullName>
    </recommendedName>
</protein>
<sequence length="380" mass="43433">MAEPLKHMYDGTFLEDFGSRLEEAWTPFDKVKFAADARRDDWETLELKPRIRRITEALGANLPSDYREAIGILYKIDGACVGFPYLFFPDFVEVYGRQEQDWELSMEALARFTQRSSSEFAVRPFISEHPDRMIPQLLQWAEHPNEHVRRLSSEGSRPRLPWGQALTLFKRDPAPMIPLLNKLKADPSLYVRKSVANHLNDIAKDHPQLVIELAERWKGRNERTDWIIRHACRTLIKQAEPRVMALFGYAGQEEGAGTAESLVHDAVLTLSSGEAQIGGEVELRYSFHVTGQNTQQNAGKLKLRIEYGIDFVKAGGKTSMKRFLLSDREYASGEKASGKRVHRFADLTTRKHYEGLHVFTLWVNGIETARTELQLFSSNA</sequence>
<comment type="caution">
    <text evidence="1">The sequence shown here is derived from an EMBL/GenBank/DDBJ whole genome shotgun (WGS) entry which is preliminary data.</text>
</comment>
<dbReference type="EMBL" id="QXQA01000001">
    <property type="protein sequence ID" value="RIX60250.1"/>
    <property type="molecule type" value="Genomic_DNA"/>
</dbReference>
<gene>
    <name evidence="1" type="ORF">D3P08_01350</name>
</gene>
<dbReference type="Pfam" id="PF08713">
    <property type="entry name" value="DNA_alkylation"/>
    <property type="match status" value="1"/>
</dbReference>
<dbReference type="SUPFAM" id="SSF48371">
    <property type="entry name" value="ARM repeat"/>
    <property type="match status" value="1"/>
</dbReference>